<sequence length="285" mass="32940">MTTRSFVSLVTALLCVIQLVTAANPRWNQHFKVIWGKDHVRETNNGQSMQMVLDKSSGSAFQSYERYKFGYLSVRMKLVPNNSAGVVTTLYLSSTSSNHDELDFEFLGNKSGQPYILHTNIFVNGVGSRETRYSLWFDPAKDFHTYAFLWNRHQIVFFVDSIPVRVLRNTPTTIYPSQPMYVFGSIWNGDNWATRGGLDKIDWNSAPFLAEIGSYNLDSCPWSDPFPLCITTTWEKWWDQPGSWTLSPSQRSSYLWVQKNFLIYDYCTDAKRYPVPPKECQLSPW</sequence>
<dbReference type="InterPro" id="IPR016455">
    <property type="entry name" value="XTH"/>
</dbReference>
<comment type="function">
    <text evidence="8">Catalyzes xyloglucan endohydrolysis (XEH) and/or endotransglycosylation (XET). Cleaves and religates xyloglucan polymers, an essential constituent of the primary cell wall, and thereby participates in cell wall construction of growing tissues.</text>
</comment>
<keyword evidence="8" id="KW-0052">Apoplast</keyword>
<feature type="domain" description="GH16" evidence="9">
    <location>
        <begin position="1"/>
        <end position="212"/>
    </location>
</feature>
<dbReference type="eggNOG" id="ENOG502QRCC">
    <property type="taxonomic scope" value="Eukaryota"/>
</dbReference>
<dbReference type="InParanoid" id="D8T3V2"/>
<dbReference type="InterPro" id="IPR010713">
    <property type="entry name" value="XET_C"/>
</dbReference>
<evidence type="ECO:0000256" key="3">
    <source>
        <dbReference type="ARBA" id="ARBA00023157"/>
    </source>
</evidence>
<dbReference type="PANTHER" id="PTHR31062">
    <property type="entry name" value="XYLOGLUCAN ENDOTRANSGLUCOSYLASE/HYDROLASE PROTEIN 8-RELATED"/>
    <property type="match status" value="1"/>
</dbReference>
<dbReference type="FunCoup" id="D8T3V2">
    <property type="interactions" value="44"/>
</dbReference>
<feature type="signal peptide" evidence="8">
    <location>
        <begin position="1"/>
        <end position="22"/>
    </location>
</feature>
<evidence type="ECO:0000313" key="11">
    <source>
        <dbReference type="Proteomes" id="UP000001514"/>
    </source>
</evidence>
<dbReference type="InterPro" id="IPR000757">
    <property type="entry name" value="Beta-glucanase-like"/>
</dbReference>
<keyword evidence="4" id="KW-0325">Glycoprotein</keyword>
<dbReference type="Gramene" id="EFJ08697">
    <property type="protein sequence ID" value="EFJ08697"/>
    <property type="gene ID" value="SELMODRAFT_131314"/>
</dbReference>
<dbReference type="GO" id="GO:0048046">
    <property type="term" value="C:apoplast"/>
    <property type="evidence" value="ECO:0007669"/>
    <property type="project" value="UniProtKB-SubCell"/>
</dbReference>
<evidence type="ECO:0000256" key="5">
    <source>
        <dbReference type="ARBA" id="ARBA00023295"/>
    </source>
</evidence>
<keyword evidence="8" id="KW-0961">Cell wall biogenesis/degradation</keyword>
<dbReference type="Gene3D" id="2.60.120.200">
    <property type="match status" value="1"/>
</dbReference>
<dbReference type="EC" id="2.4.1.207" evidence="8"/>
<feature type="glycosylation site" description="N-linked (GlcNAc...) asparagine" evidence="7">
    <location>
        <position position="109"/>
    </location>
</feature>
<dbReference type="CDD" id="cd02176">
    <property type="entry name" value="GH16_XET"/>
    <property type="match status" value="1"/>
</dbReference>
<dbReference type="GO" id="GO:0004553">
    <property type="term" value="F:hydrolase activity, hydrolyzing O-glycosyl compounds"/>
    <property type="evidence" value="ECO:0007669"/>
    <property type="project" value="InterPro"/>
</dbReference>
<dbReference type="InterPro" id="IPR013320">
    <property type="entry name" value="ConA-like_dom_sf"/>
</dbReference>
<dbReference type="SUPFAM" id="SSF49899">
    <property type="entry name" value="Concanavalin A-like lectins/glucanases"/>
    <property type="match status" value="1"/>
</dbReference>
<feature type="active site" description="Nucleophile" evidence="6">
    <location>
        <position position="101"/>
    </location>
</feature>
<evidence type="ECO:0000259" key="9">
    <source>
        <dbReference type="PROSITE" id="PS51762"/>
    </source>
</evidence>
<dbReference type="InterPro" id="IPR008263">
    <property type="entry name" value="GH16_AS"/>
</dbReference>
<keyword evidence="8" id="KW-0964">Secreted</keyword>
<dbReference type="AlphaFoldDB" id="D8T3V2"/>
<dbReference type="Pfam" id="PF00722">
    <property type="entry name" value="Glyco_hydro_16"/>
    <property type="match status" value="1"/>
</dbReference>
<name>D8T3V2_SELML</name>
<feature type="chain" id="PRO_5005127377" description="Xyloglucan endotransglucosylase/hydrolase" evidence="8">
    <location>
        <begin position="23"/>
        <end position="285"/>
    </location>
</feature>
<dbReference type="GO" id="GO:0042546">
    <property type="term" value="P:cell wall biogenesis"/>
    <property type="evidence" value="ECO:0007669"/>
    <property type="project" value="InterPro"/>
</dbReference>
<dbReference type="PROSITE" id="PS01034">
    <property type="entry name" value="GH16_1"/>
    <property type="match status" value="1"/>
</dbReference>
<evidence type="ECO:0000256" key="6">
    <source>
        <dbReference type="PIRSR" id="PIRSR005604-1"/>
    </source>
</evidence>
<keyword evidence="11" id="KW-1185">Reference proteome</keyword>
<dbReference type="Proteomes" id="UP000001514">
    <property type="component" value="Unassembled WGS sequence"/>
</dbReference>
<dbReference type="STRING" id="88036.D8T3V2"/>
<dbReference type="PROSITE" id="PS51762">
    <property type="entry name" value="GH16_2"/>
    <property type="match status" value="1"/>
</dbReference>
<comment type="subcellular location">
    <subcellularLocation>
        <location evidence="8">Secreted</location>
        <location evidence="8">Cell wall</location>
    </subcellularLocation>
    <subcellularLocation>
        <location evidence="8">Secreted</location>
        <location evidence="8">Extracellular space</location>
        <location evidence="8">Apoplast</location>
    </subcellularLocation>
</comment>
<dbReference type="KEGG" id="smo:SELMODRAFT_131314"/>
<gene>
    <name evidence="10" type="ORF">SELMODRAFT_131314</name>
</gene>
<keyword evidence="2 8" id="KW-0378">Hydrolase</keyword>
<dbReference type="OrthoDB" id="4781at2759"/>
<keyword evidence="8" id="KW-0732">Signal</keyword>
<feature type="active site" description="Proton donor" evidence="6">
    <location>
        <position position="105"/>
    </location>
</feature>
<protein>
    <recommendedName>
        <fullName evidence="8">Xyloglucan endotransglucosylase/hydrolase</fullName>
        <ecNumber evidence="8">2.4.1.207</ecNumber>
    </recommendedName>
</protein>
<evidence type="ECO:0000256" key="1">
    <source>
        <dbReference type="ARBA" id="ARBA00022679"/>
    </source>
</evidence>
<dbReference type="Pfam" id="PF06955">
    <property type="entry name" value="XET_C"/>
    <property type="match status" value="1"/>
</dbReference>
<keyword evidence="1 8" id="KW-0808">Transferase</keyword>
<dbReference type="GO" id="GO:0071555">
    <property type="term" value="P:cell wall organization"/>
    <property type="evidence" value="ECO:0007669"/>
    <property type="project" value="UniProtKB-KW"/>
</dbReference>
<evidence type="ECO:0000256" key="4">
    <source>
        <dbReference type="ARBA" id="ARBA00023180"/>
    </source>
</evidence>
<keyword evidence="3" id="KW-1015">Disulfide bond</keyword>
<evidence type="ECO:0000256" key="7">
    <source>
        <dbReference type="PIRSR" id="PIRSR005604-2"/>
    </source>
</evidence>
<comment type="PTM">
    <text evidence="8">Contains at least one intrachain disulfide bond essential for its enzymatic activity.</text>
</comment>
<dbReference type="HOGENOM" id="CLU_048041_2_1_1"/>
<dbReference type="OMA" id="IDGRECC"/>
<proteinExistence type="inferred from homology"/>
<evidence type="ECO:0000256" key="8">
    <source>
        <dbReference type="RuleBase" id="RU361120"/>
    </source>
</evidence>
<comment type="similarity">
    <text evidence="8">Belongs to the glycosyl hydrolase 16 family.</text>
</comment>
<organism evidence="11">
    <name type="scientific">Selaginella moellendorffii</name>
    <name type="common">Spikemoss</name>
    <dbReference type="NCBI Taxonomy" id="88036"/>
    <lineage>
        <taxon>Eukaryota</taxon>
        <taxon>Viridiplantae</taxon>
        <taxon>Streptophyta</taxon>
        <taxon>Embryophyta</taxon>
        <taxon>Tracheophyta</taxon>
        <taxon>Lycopodiopsida</taxon>
        <taxon>Selaginellales</taxon>
        <taxon>Selaginellaceae</taxon>
        <taxon>Selaginella</taxon>
    </lineage>
</organism>
<reference evidence="10 11" key="1">
    <citation type="journal article" date="2011" name="Science">
        <title>The Selaginella genome identifies genetic changes associated with the evolution of vascular plants.</title>
        <authorList>
            <person name="Banks J.A."/>
            <person name="Nishiyama T."/>
            <person name="Hasebe M."/>
            <person name="Bowman J.L."/>
            <person name="Gribskov M."/>
            <person name="dePamphilis C."/>
            <person name="Albert V.A."/>
            <person name="Aono N."/>
            <person name="Aoyama T."/>
            <person name="Ambrose B.A."/>
            <person name="Ashton N.W."/>
            <person name="Axtell M.J."/>
            <person name="Barker E."/>
            <person name="Barker M.S."/>
            <person name="Bennetzen J.L."/>
            <person name="Bonawitz N.D."/>
            <person name="Chapple C."/>
            <person name="Cheng C."/>
            <person name="Correa L.G."/>
            <person name="Dacre M."/>
            <person name="DeBarry J."/>
            <person name="Dreyer I."/>
            <person name="Elias M."/>
            <person name="Engstrom E.M."/>
            <person name="Estelle M."/>
            <person name="Feng L."/>
            <person name="Finet C."/>
            <person name="Floyd S.K."/>
            <person name="Frommer W.B."/>
            <person name="Fujita T."/>
            <person name="Gramzow L."/>
            <person name="Gutensohn M."/>
            <person name="Harholt J."/>
            <person name="Hattori M."/>
            <person name="Heyl A."/>
            <person name="Hirai T."/>
            <person name="Hiwatashi Y."/>
            <person name="Ishikawa M."/>
            <person name="Iwata M."/>
            <person name="Karol K.G."/>
            <person name="Koehler B."/>
            <person name="Kolukisaoglu U."/>
            <person name="Kubo M."/>
            <person name="Kurata T."/>
            <person name="Lalonde S."/>
            <person name="Li K."/>
            <person name="Li Y."/>
            <person name="Litt A."/>
            <person name="Lyons E."/>
            <person name="Manning G."/>
            <person name="Maruyama T."/>
            <person name="Michael T.P."/>
            <person name="Mikami K."/>
            <person name="Miyazaki S."/>
            <person name="Morinaga S."/>
            <person name="Murata T."/>
            <person name="Mueller-Roeber B."/>
            <person name="Nelson D.R."/>
            <person name="Obara M."/>
            <person name="Oguri Y."/>
            <person name="Olmstead R.G."/>
            <person name="Onodera N."/>
            <person name="Petersen B.L."/>
            <person name="Pils B."/>
            <person name="Prigge M."/>
            <person name="Rensing S.A."/>
            <person name="Riano-Pachon D.M."/>
            <person name="Roberts A.W."/>
            <person name="Sato Y."/>
            <person name="Scheller H.V."/>
            <person name="Schulz B."/>
            <person name="Schulz C."/>
            <person name="Shakirov E.V."/>
            <person name="Shibagaki N."/>
            <person name="Shinohara N."/>
            <person name="Shippen D.E."/>
            <person name="Soerensen I."/>
            <person name="Sotooka R."/>
            <person name="Sugimoto N."/>
            <person name="Sugita M."/>
            <person name="Sumikawa N."/>
            <person name="Tanurdzic M."/>
            <person name="Theissen G."/>
            <person name="Ulvskov P."/>
            <person name="Wakazuki S."/>
            <person name="Weng J.K."/>
            <person name="Willats W.W."/>
            <person name="Wipf D."/>
            <person name="Wolf P.G."/>
            <person name="Yang L."/>
            <person name="Zimmer A.D."/>
            <person name="Zhu Q."/>
            <person name="Mitros T."/>
            <person name="Hellsten U."/>
            <person name="Loque D."/>
            <person name="Otillar R."/>
            <person name="Salamov A."/>
            <person name="Schmutz J."/>
            <person name="Shapiro H."/>
            <person name="Lindquist E."/>
            <person name="Lucas S."/>
            <person name="Rokhsar D."/>
            <person name="Grigoriev I.V."/>
        </authorList>
    </citation>
    <scope>NUCLEOTIDE SEQUENCE [LARGE SCALE GENOMIC DNA]</scope>
</reference>
<dbReference type="FunFam" id="2.60.120.200:FF:000025">
    <property type="entry name" value="Xyloglucan endotransglucosylase/hydrolase"/>
    <property type="match status" value="1"/>
</dbReference>
<dbReference type="InterPro" id="IPR008264">
    <property type="entry name" value="Beta_glucanase"/>
</dbReference>
<accession>D8T3V2</accession>
<keyword evidence="8" id="KW-0134">Cell wall</keyword>
<dbReference type="PIRSF" id="PIRSF005604">
    <property type="entry name" value="XET"/>
    <property type="match status" value="1"/>
</dbReference>
<dbReference type="GO" id="GO:0016762">
    <property type="term" value="F:xyloglucan:xyloglucosyl transferase activity"/>
    <property type="evidence" value="ECO:0007669"/>
    <property type="project" value="UniProtKB-EC"/>
</dbReference>
<evidence type="ECO:0000313" key="10">
    <source>
        <dbReference type="EMBL" id="EFJ08697.1"/>
    </source>
</evidence>
<keyword evidence="5 8" id="KW-0326">Glycosidase</keyword>
<dbReference type="EMBL" id="GL377671">
    <property type="protein sequence ID" value="EFJ08697.1"/>
    <property type="molecule type" value="Genomic_DNA"/>
</dbReference>
<evidence type="ECO:0000256" key="2">
    <source>
        <dbReference type="ARBA" id="ARBA00022801"/>
    </source>
</evidence>
<dbReference type="GO" id="GO:0010411">
    <property type="term" value="P:xyloglucan metabolic process"/>
    <property type="evidence" value="ECO:0007669"/>
    <property type="project" value="InterPro"/>
</dbReference>
<dbReference type="InterPro" id="IPR044791">
    <property type="entry name" value="Beta-glucanase/XTH"/>
</dbReference>
<dbReference type="PRINTS" id="PR00737">
    <property type="entry name" value="GLHYDRLASE16"/>
</dbReference>